<evidence type="ECO:0008006" key="8">
    <source>
        <dbReference type="Google" id="ProtNLM"/>
    </source>
</evidence>
<protein>
    <recommendedName>
        <fullName evidence="8">Eukaryotic initiation factor 4E</fullName>
    </recommendedName>
</protein>
<evidence type="ECO:0000256" key="1">
    <source>
        <dbReference type="ARBA" id="ARBA00009860"/>
    </source>
</evidence>
<gene>
    <name evidence="6" type="ORF">PSON_ATCC_30995.1.T1470027</name>
</gene>
<sequence length="126" mass="15010">MQIEAIQFFQNDIKPWWEDENNKNGGLIQFDIPIQHQAVYDSIYQDILLQILGQATQEFRHINGLRVLDKINAKQDNRIRIELWMDIDPKDQDESIPKLIDWIDSTLKKHIIDIDQTQFNKVSHKK</sequence>
<evidence type="ECO:0000256" key="5">
    <source>
        <dbReference type="ARBA" id="ARBA00022917"/>
    </source>
</evidence>
<accession>A0A8S1R8V7</accession>
<reference evidence="6" key="1">
    <citation type="submission" date="2021-01" db="EMBL/GenBank/DDBJ databases">
        <authorList>
            <consortium name="Genoscope - CEA"/>
            <person name="William W."/>
        </authorList>
    </citation>
    <scope>NUCLEOTIDE SEQUENCE</scope>
</reference>
<evidence type="ECO:0000256" key="2">
    <source>
        <dbReference type="ARBA" id="ARBA00022540"/>
    </source>
</evidence>
<dbReference type="EMBL" id="CAJJDN010000147">
    <property type="protein sequence ID" value="CAD8123753.1"/>
    <property type="molecule type" value="Genomic_DNA"/>
</dbReference>
<keyword evidence="2" id="KW-0396">Initiation factor</keyword>
<dbReference type="PANTHER" id="PTHR11960">
    <property type="entry name" value="EUKARYOTIC TRANSLATION INITIATION FACTOR 4E RELATED"/>
    <property type="match status" value="1"/>
</dbReference>
<evidence type="ECO:0000313" key="6">
    <source>
        <dbReference type="EMBL" id="CAD8123753.1"/>
    </source>
</evidence>
<comment type="caution">
    <text evidence="6">The sequence shown here is derived from an EMBL/GenBank/DDBJ whole genome shotgun (WGS) entry which is preliminary data.</text>
</comment>
<evidence type="ECO:0000313" key="7">
    <source>
        <dbReference type="Proteomes" id="UP000692954"/>
    </source>
</evidence>
<keyword evidence="3" id="KW-0810">Translation regulation</keyword>
<proteinExistence type="inferred from homology"/>
<dbReference type="GO" id="GO:0016281">
    <property type="term" value="C:eukaryotic translation initiation factor 4F complex"/>
    <property type="evidence" value="ECO:0007669"/>
    <property type="project" value="TreeGrafter"/>
</dbReference>
<dbReference type="Proteomes" id="UP000692954">
    <property type="component" value="Unassembled WGS sequence"/>
</dbReference>
<comment type="similarity">
    <text evidence="1">Belongs to the eukaryotic initiation factor 4E family.</text>
</comment>
<dbReference type="InterPro" id="IPR001040">
    <property type="entry name" value="TIF_eIF_4E"/>
</dbReference>
<dbReference type="GO" id="GO:0003743">
    <property type="term" value="F:translation initiation factor activity"/>
    <property type="evidence" value="ECO:0007669"/>
    <property type="project" value="UniProtKB-KW"/>
</dbReference>
<organism evidence="6 7">
    <name type="scientific">Paramecium sonneborni</name>
    <dbReference type="NCBI Taxonomy" id="65129"/>
    <lineage>
        <taxon>Eukaryota</taxon>
        <taxon>Sar</taxon>
        <taxon>Alveolata</taxon>
        <taxon>Ciliophora</taxon>
        <taxon>Intramacronucleata</taxon>
        <taxon>Oligohymenophorea</taxon>
        <taxon>Peniculida</taxon>
        <taxon>Parameciidae</taxon>
        <taxon>Paramecium</taxon>
    </lineage>
</organism>
<dbReference type="AlphaFoldDB" id="A0A8S1R8V7"/>
<name>A0A8S1R8V7_9CILI</name>
<keyword evidence="5" id="KW-0648">Protein biosynthesis</keyword>
<evidence type="ECO:0000256" key="4">
    <source>
        <dbReference type="ARBA" id="ARBA00022884"/>
    </source>
</evidence>
<evidence type="ECO:0000256" key="3">
    <source>
        <dbReference type="ARBA" id="ARBA00022845"/>
    </source>
</evidence>
<keyword evidence="7" id="KW-1185">Reference proteome</keyword>
<keyword evidence="4" id="KW-0694">RNA-binding</keyword>
<dbReference type="GO" id="GO:0006417">
    <property type="term" value="P:regulation of translation"/>
    <property type="evidence" value="ECO:0007669"/>
    <property type="project" value="UniProtKB-KW"/>
</dbReference>
<dbReference type="PANTHER" id="PTHR11960:SF8">
    <property type="entry name" value="EUKARYOTIC TRANSLATION INITIATION FACTOR 4E1-RELATED"/>
    <property type="match status" value="1"/>
</dbReference>
<dbReference type="OrthoDB" id="283324at2759"/>
<dbReference type="Pfam" id="PF01652">
    <property type="entry name" value="IF4E"/>
    <property type="match status" value="1"/>
</dbReference>
<dbReference type="GO" id="GO:0000340">
    <property type="term" value="F:RNA 7-methylguanosine cap binding"/>
    <property type="evidence" value="ECO:0007669"/>
    <property type="project" value="TreeGrafter"/>
</dbReference>